<feature type="domain" description="HTH cro/C1-type" evidence="1">
    <location>
        <begin position="7"/>
        <end position="60"/>
    </location>
</feature>
<dbReference type="AlphaFoldDB" id="A0A0R1Y9M6"/>
<dbReference type="EMBL" id="AZGI01000044">
    <property type="protein sequence ID" value="KRM39134.1"/>
    <property type="molecule type" value="Genomic_DNA"/>
</dbReference>
<organism evidence="2 3">
    <name type="scientific">Lactobacillus hamsteri DSM 5661 = JCM 6256</name>
    <dbReference type="NCBI Taxonomy" id="1423754"/>
    <lineage>
        <taxon>Bacteria</taxon>
        <taxon>Bacillati</taxon>
        <taxon>Bacillota</taxon>
        <taxon>Bacilli</taxon>
        <taxon>Lactobacillales</taxon>
        <taxon>Lactobacillaceae</taxon>
        <taxon>Lactobacillus</taxon>
    </lineage>
</organism>
<dbReference type="STRING" id="1423754.FC39_GL001151"/>
<sequence>MNIGEVLKEERKRLNLSQSQMAGEILTKSFYSKVERGLFSIRTDDLLHILDLHNIDYSAFFKKVQSKKDDEELTEAKCMDLLHTAYYEQDYSKIVELRNLLKQRDTNKLNLCSINAQIIIVESSILGKLGRISETDKKHIKEAIFETNNWTENGLRLFSISMFMFNSNDINSILKTILSNIRDINSVSKEKQKIVSAILVNYLNYVAKNSKNIVMINVDKALKILDSLAVDPNNCFAKIMMKYYFNVFSGNVQEAEEVLKFLDSSGMHKIVEKIRK</sequence>
<dbReference type="Proteomes" id="UP000051223">
    <property type="component" value="Unassembled WGS sequence"/>
</dbReference>
<evidence type="ECO:0000313" key="3">
    <source>
        <dbReference type="Proteomes" id="UP000051223"/>
    </source>
</evidence>
<name>A0A0R1Y9M6_9LACO</name>
<dbReference type="Pfam" id="PF01381">
    <property type="entry name" value="HTH_3"/>
    <property type="match status" value="1"/>
</dbReference>
<dbReference type="SUPFAM" id="SSF47413">
    <property type="entry name" value="lambda repressor-like DNA-binding domains"/>
    <property type="match status" value="1"/>
</dbReference>
<dbReference type="SMART" id="SM00530">
    <property type="entry name" value="HTH_XRE"/>
    <property type="match status" value="1"/>
</dbReference>
<dbReference type="RefSeq" id="WP_025080980.1">
    <property type="nucleotide sequence ID" value="NZ_AZGI01000044.1"/>
</dbReference>
<dbReference type="PROSITE" id="PS50943">
    <property type="entry name" value="HTH_CROC1"/>
    <property type="match status" value="1"/>
</dbReference>
<dbReference type="Pfam" id="PF21259">
    <property type="entry name" value="Rgg_C"/>
    <property type="match status" value="1"/>
</dbReference>
<proteinExistence type="predicted"/>
<reference evidence="2 3" key="1">
    <citation type="journal article" date="2015" name="Genome Announc.">
        <title>Expanding the biotechnology potential of lactobacilli through comparative genomics of 213 strains and associated genera.</title>
        <authorList>
            <person name="Sun Z."/>
            <person name="Harris H.M."/>
            <person name="McCann A."/>
            <person name="Guo C."/>
            <person name="Argimon S."/>
            <person name="Zhang W."/>
            <person name="Yang X."/>
            <person name="Jeffery I.B."/>
            <person name="Cooney J.C."/>
            <person name="Kagawa T.F."/>
            <person name="Liu W."/>
            <person name="Song Y."/>
            <person name="Salvetti E."/>
            <person name="Wrobel A."/>
            <person name="Rasinkangas P."/>
            <person name="Parkhill J."/>
            <person name="Rea M.C."/>
            <person name="O'Sullivan O."/>
            <person name="Ritari J."/>
            <person name="Douillard F.P."/>
            <person name="Paul Ross R."/>
            <person name="Yang R."/>
            <person name="Briner A.E."/>
            <person name="Felis G.E."/>
            <person name="de Vos W.M."/>
            <person name="Barrangou R."/>
            <person name="Klaenhammer T.R."/>
            <person name="Caufield P.W."/>
            <person name="Cui Y."/>
            <person name="Zhang H."/>
            <person name="O'Toole P.W."/>
        </authorList>
    </citation>
    <scope>NUCLEOTIDE SEQUENCE [LARGE SCALE GENOMIC DNA]</scope>
    <source>
        <strain evidence="2 3">DSM 5661</strain>
    </source>
</reference>
<dbReference type="eggNOG" id="ENOG5030RS9">
    <property type="taxonomic scope" value="Bacteria"/>
</dbReference>
<dbReference type="InterPro" id="IPR010982">
    <property type="entry name" value="Lambda_DNA-bd_dom_sf"/>
</dbReference>
<evidence type="ECO:0000313" key="2">
    <source>
        <dbReference type="EMBL" id="KRM39134.1"/>
    </source>
</evidence>
<gene>
    <name evidence="2" type="ORF">FC39_GL001151</name>
</gene>
<dbReference type="OrthoDB" id="2315239at2"/>
<protein>
    <submittedName>
        <fullName evidence="2">ArsR family transcriptional regulator</fullName>
    </submittedName>
</protein>
<dbReference type="Gene3D" id="1.10.260.40">
    <property type="entry name" value="lambda repressor-like DNA-binding domains"/>
    <property type="match status" value="1"/>
</dbReference>
<dbReference type="PATRIC" id="fig|1423754.3.peg.1185"/>
<dbReference type="GO" id="GO:0003677">
    <property type="term" value="F:DNA binding"/>
    <property type="evidence" value="ECO:0007669"/>
    <property type="project" value="InterPro"/>
</dbReference>
<dbReference type="InterPro" id="IPR053163">
    <property type="entry name" value="HTH-type_regulator_Rgg"/>
</dbReference>
<comment type="caution">
    <text evidence="2">The sequence shown here is derived from an EMBL/GenBank/DDBJ whole genome shotgun (WGS) entry which is preliminary data.</text>
</comment>
<dbReference type="PANTHER" id="PTHR37038">
    <property type="entry name" value="TRANSCRIPTIONAL REGULATOR-RELATED"/>
    <property type="match status" value="1"/>
</dbReference>
<dbReference type="InterPro" id="IPR010057">
    <property type="entry name" value="Transcription_activator_Rgg_C"/>
</dbReference>
<evidence type="ECO:0000259" key="1">
    <source>
        <dbReference type="PROSITE" id="PS50943"/>
    </source>
</evidence>
<dbReference type="NCBIfam" id="TIGR01716">
    <property type="entry name" value="RGG_Cterm"/>
    <property type="match status" value="1"/>
</dbReference>
<keyword evidence="3" id="KW-1185">Reference proteome</keyword>
<accession>A0A0R1Y9M6</accession>
<dbReference type="InterPro" id="IPR001387">
    <property type="entry name" value="Cro/C1-type_HTH"/>
</dbReference>
<dbReference type="CDD" id="cd00093">
    <property type="entry name" value="HTH_XRE"/>
    <property type="match status" value="1"/>
</dbReference>